<organism evidence="2 3">
    <name type="scientific">Cereibacter sphaeroides</name>
    <name type="common">Rhodobacter sphaeroides</name>
    <dbReference type="NCBI Taxonomy" id="1063"/>
    <lineage>
        <taxon>Bacteria</taxon>
        <taxon>Pseudomonadati</taxon>
        <taxon>Pseudomonadota</taxon>
        <taxon>Alphaproteobacteria</taxon>
        <taxon>Rhodobacterales</taxon>
        <taxon>Paracoccaceae</taxon>
        <taxon>Cereibacter</taxon>
    </lineage>
</organism>
<sequence length="206" mass="22646">MLTLRRLAAFAAATISFTAPSPAQAYPIDCAILLCLAGGWPASAECAQAKAVFIARITPFPIEPPLQIWNCPMRVGFRGSSGSAMSWEPLLATARSSEDVVTLVQGEQADMDISDPIFDFVRSIQVFHIQYVQRRESRDSCSSSVAISKGVYGLQGNFRWIGSSLNDVPLASKVKRGTNCGNYSYKAVFMDWRDQAGRYDSVEVRY</sequence>
<reference evidence="2 3" key="1">
    <citation type="submission" date="2017-08" db="EMBL/GenBank/DDBJ databases">
        <title>Infants hospitalized years apart are colonized by the same room-sourced microbial strains.</title>
        <authorList>
            <person name="Brooks B."/>
            <person name="Olm M.R."/>
            <person name="Firek B.A."/>
            <person name="Baker R."/>
            <person name="Thomas B.C."/>
            <person name="Morowitz M.J."/>
            <person name="Banfield J.F."/>
        </authorList>
    </citation>
    <scope>NUCLEOTIDE SEQUENCE [LARGE SCALE GENOMIC DNA]</scope>
    <source>
        <strain evidence="2">S2_003_000_R2_11</strain>
    </source>
</reference>
<dbReference type="AlphaFoldDB" id="A0A2W5RZP4"/>
<accession>A0A2W5RZP4</accession>
<name>A0A2W5RZP4_CERSP</name>
<feature type="signal peptide" evidence="1">
    <location>
        <begin position="1"/>
        <end position="25"/>
    </location>
</feature>
<dbReference type="Proteomes" id="UP000248975">
    <property type="component" value="Unassembled WGS sequence"/>
</dbReference>
<keyword evidence="1" id="KW-0732">Signal</keyword>
<dbReference type="EMBL" id="QFQS01000004">
    <property type="protein sequence ID" value="PZQ96151.1"/>
    <property type="molecule type" value="Genomic_DNA"/>
</dbReference>
<comment type="caution">
    <text evidence="2">The sequence shown here is derived from an EMBL/GenBank/DDBJ whole genome shotgun (WGS) entry which is preliminary data.</text>
</comment>
<evidence type="ECO:0000313" key="2">
    <source>
        <dbReference type="EMBL" id="PZQ96151.1"/>
    </source>
</evidence>
<evidence type="ECO:0000256" key="1">
    <source>
        <dbReference type="SAM" id="SignalP"/>
    </source>
</evidence>
<evidence type="ECO:0000313" key="3">
    <source>
        <dbReference type="Proteomes" id="UP000248975"/>
    </source>
</evidence>
<feature type="chain" id="PRO_5016007350" evidence="1">
    <location>
        <begin position="26"/>
        <end position="206"/>
    </location>
</feature>
<gene>
    <name evidence="2" type="ORF">DI533_17085</name>
</gene>
<protein>
    <submittedName>
        <fullName evidence="2">Uncharacterized protein</fullName>
    </submittedName>
</protein>
<proteinExistence type="predicted"/>